<dbReference type="Proteomes" id="UP000186817">
    <property type="component" value="Unassembled WGS sequence"/>
</dbReference>
<dbReference type="EMBL" id="LSRX01004572">
    <property type="protein sequence ID" value="OLP73900.1"/>
    <property type="molecule type" value="Genomic_DNA"/>
</dbReference>
<accession>A0A1Q9BTF7</accession>
<dbReference type="AlphaFoldDB" id="A0A1Q9BTF7"/>
<dbReference type="OrthoDB" id="10449680at2759"/>
<evidence type="ECO:0000313" key="2">
    <source>
        <dbReference type="Proteomes" id="UP000186817"/>
    </source>
</evidence>
<sequence length="44" mass="4921">AAVSILLFASPPTEFMPLLPLRKQRIWAAATLVRAASRLRLMGW</sequence>
<comment type="caution">
    <text evidence="1">The sequence shown here is derived from an EMBL/GenBank/DDBJ whole genome shotgun (WGS) entry which is preliminary data.</text>
</comment>
<proteinExistence type="predicted"/>
<evidence type="ECO:0000313" key="1">
    <source>
        <dbReference type="EMBL" id="OLP73900.1"/>
    </source>
</evidence>
<reference evidence="1 2" key="1">
    <citation type="submission" date="2016-02" db="EMBL/GenBank/DDBJ databases">
        <title>Genome analysis of coral dinoflagellate symbionts highlights evolutionary adaptations to a symbiotic lifestyle.</title>
        <authorList>
            <person name="Aranda M."/>
            <person name="Li Y."/>
            <person name="Liew Y.J."/>
            <person name="Baumgarten S."/>
            <person name="Simakov O."/>
            <person name="Wilson M."/>
            <person name="Piel J."/>
            <person name="Ashoor H."/>
            <person name="Bougouffa S."/>
            <person name="Bajic V.B."/>
            <person name="Ryu T."/>
            <person name="Ravasi T."/>
            <person name="Bayer T."/>
            <person name="Micklem G."/>
            <person name="Kim H."/>
            <person name="Bhak J."/>
            <person name="Lajeunesse T.C."/>
            <person name="Voolstra C.R."/>
        </authorList>
    </citation>
    <scope>NUCLEOTIDE SEQUENCE [LARGE SCALE GENOMIC DNA]</scope>
    <source>
        <strain evidence="1 2">CCMP2467</strain>
    </source>
</reference>
<name>A0A1Q9BTF7_SYMMI</name>
<protein>
    <submittedName>
        <fullName evidence="1">Uncharacterized protein</fullName>
    </submittedName>
</protein>
<keyword evidence="2" id="KW-1185">Reference proteome</keyword>
<gene>
    <name evidence="1" type="ORF">AK812_SmicGene46714</name>
</gene>
<feature type="non-terminal residue" evidence="1">
    <location>
        <position position="1"/>
    </location>
</feature>
<organism evidence="1 2">
    <name type="scientific">Symbiodinium microadriaticum</name>
    <name type="common">Dinoflagellate</name>
    <name type="synonym">Zooxanthella microadriatica</name>
    <dbReference type="NCBI Taxonomy" id="2951"/>
    <lineage>
        <taxon>Eukaryota</taxon>
        <taxon>Sar</taxon>
        <taxon>Alveolata</taxon>
        <taxon>Dinophyceae</taxon>
        <taxon>Suessiales</taxon>
        <taxon>Symbiodiniaceae</taxon>
        <taxon>Symbiodinium</taxon>
    </lineage>
</organism>